<sequence length="59" mass="7217">MWINKAWVKPYKRRDGTYVRGYTKNVDRKTRQRKFELNEIDVGTPSWFVPNVNVKFVRK</sequence>
<evidence type="ECO:0000313" key="2">
    <source>
        <dbReference type="Proteomes" id="UP000197679"/>
    </source>
</evidence>
<dbReference type="EMBL" id="CP019964">
    <property type="protein sequence ID" value="ASI14139.1"/>
    <property type="molecule type" value="Genomic_DNA"/>
</dbReference>
<dbReference type="AlphaFoldDB" id="A0A218NNU0"/>
<keyword evidence="2" id="KW-1185">Reference proteome</keyword>
<dbReference type="Proteomes" id="UP000197679">
    <property type="component" value="Chromosome"/>
</dbReference>
<protein>
    <submittedName>
        <fullName evidence="1">Uncharacterized protein</fullName>
    </submittedName>
</protein>
<evidence type="ECO:0000313" key="1">
    <source>
        <dbReference type="EMBL" id="ASI14139.1"/>
    </source>
</evidence>
<dbReference type="KEGG" id="marh:Mia14_0854"/>
<accession>A0A218NNU0</accession>
<proteinExistence type="predicted"/>
<reference evidence="1 2" key="1">
    <citation type="journal article" date="2017" name="Nat. Commun.">
        <title>'ARMAN' archaea depend on association with euryarchaeal host in culture and in situ.</title>
        <authorList>
            <person name="Golyshina O."/>
            <person name="Toshchakov S."/>
            <person name="Makarova K."/>
            <person name="Gavrilov S."/>
            <person name="Korzhenkov A."/>
            <person name="La Cono V."/>
            <person name="Arcadi E."/>
            <person name="Nechitaylo T."/>
            <person name="Ferrer M."/>
            <person name="Kublanov I."/>
            <person name="Wolf Y."/>
            <person name="Yakimov M."/>
            <person name="Golyshin P."/>
            <person name="Slesarev A."/>
            <person name="Kozyavkin S."/>
        </authorList>
    </citation>
    <scope>NUCLEOTIDE SEQUENCE [LARGE SCALE GENOMIC DNA]</scope>
    <source>
        <strain evidence="1 2">Mia14</strain>
    </source>
</reference>
<gene>
    <name evidence="1" type="ORF">Mia14_0854</name>
</gene>
<organism evidence="1 2">
    <name type="scientific">Candidatus Mancarchaeum acidiphilum</name>
    <dbReference type="NCBI Taxonomy" id="1920749"/>
    <lineage>
        <taxon>Archaea</taxon>
        <taxon>Candidatus Micrarchaeota</taxon>
        <taxon>Candidatus Mancarchaeum</taxon>
    </lineage>
</organism>
<name>A0A218NNU0_9ARCH</name>